<reference evidence="10 11" key="1">
    <citation type="submission" date="2015-09" db="EMBL/GenBank/DDBJ databases">
        <authorList>
            <consortium name="Pathogen Informatics"/>
        </authorList>
    </citation>
    <scope>NUCLEOTIDE SEQUENCE [LARGE SCALE GENOMIC DNA]</scope>
    <source>
        <strain evidence="10 11">2789STDY5834856</strain>
    </source>
</reference>
<dbReference type="Pfam" id="PF12804">
    <property type="entry name" value="NTP_transf_3"/>
    <property type="match status" value="1"/>
</dbReference>
<dbReference type="Gene3D" id="3.90.550.10">
    <property type="entry name" value="Spore Coat Polysaccharide Biosynthesis Protein SpsA, Chain A"/>
    <property type="match status" value="1"/>
</dbReference>
<evidence type="ECO:0000256" key="8">
    <source>
        <dbReference type="HAMAP-Rule" id="MF_00316"/>
    </source>
</evidence>
<sequence>MINKTLAILAGGKSSRMNYNNKAFLSFKEKTFIEHIINAGKNFKEVIIVANDKEVYERFNLRVVEDIYKGNGPLSGIHSALKSSTTDCVLCVACDMPLVSSELLDFLGNYNENYDVLVPKYKDRLQPLCSIYSKNILGKIEESLIKNENKLQRFIMSSNYKVIEKLGNRKFEEEDFLNVNTPIEFNELEER</sequence>
<feature type="binding site" evidence="8">
    <location>
        <begin position="9"/>
        <end position="11"/>
    </location>
    <ligand>
        <name>GTP</name>
        <dbReference type="ChEBI" id="CHEBI:37565"/>
    </ligand>
</feature>
<gene>
    <name evidence="8 10" type="primary">mobA</name>
    <name evidence="10" type="ORF">ERS852471_00720</name>
</gene>
<dbReference type="HAMAP" id="MF_00316">
    <property type="entry name" value="MobA"/>
    <property type="match status" value="1"/>
</dbReference>
<dbReference type="PANTHER" id="PTHR19136:SF81">
    <property type="entry name" value="MOLYBDENUM COFACTOR GUANYLYLTRANSFERASE"/>
    <property type="match status" value="1"/>
</dbReference>
<feature type="binding site" evidence="8">
    <location>
        <position position="66"/>
    </location>
    <ligand>
        <name>GTP</name>
        <dbReference type="ChEBI" id="CHEBI:37565"/>
    </ligand>
</feature>
<dbReference type="CDD" id="cd02503">
    <property type="entry name" value="MobA"/>
    <property type="match status" value="1"/>
</dbReference>
<evidence type="ECO:0000259" key="9">
    <source>
        <dbReference type="Pfam" id="PF12804"/>
    </source>
</evidence>
<dbReference type="InterPro" id="IPR029044">
    <property type="entry name" value="Nucleotide-diphossugar_trans"/>
</dbReference>
<dbReference type="InterPro" id="IPR025877">
    <property type="entry name" value="MobA-like_NTP_Trfase"/>
</dbReference>
<comment type="catalytic activity">
    <reaction evidence="8">
        <text>Mo-molybdopterin + GTP + H(+) = Mo-molybdopterin guanine dinucleotide + diphosphate</text>
        <dbReference type="Rhea" id="RHEA:34243"/>
        <dbReference type="ChEBI" id="CHEBI:15378"/>
        <dbReference type="ChEBI" id="CHEBI:33019"/>
        <dbReference type="ChEBI" id="CHEBI:37565"/>
        <dbReference type="ChEBI" id="CHEBI:71302"/>
        <dbReference type="ChEBI" id="CHEBI:71310"/>
        <dbReference type="EC" id="2.7.7.77"/>
    </reaction>
</comment>
<keyword evidence="3 8" id="KW-0479">Metal-binding</keyword>
<dbReference type="SUPFAM" id="SSF53448">
    <property type="entry name" value="Nucleotide-diphospho-sugar transferases"/>
    <property type="match status" value="1"/>
</dbReference>
<evidence type="ECO:0000256" key="7">
    <source>
        <dbReference type="ARBA" id="ARBA00023150"/>
    </source>
</evidence>
<keyword evidence="7 8" id="KW-0501">Molybdenum cofactor biosynthesis</keyword>
<comment type="similarity">
    <text evidence="8">Belongs to the MobA family.</text>
</comment>
<evidence type="ECO:0000256" key="6">
    <source>
        <dbReference type="ARBA" id="ARBA00023134"/>
    </source>
</evidence>
<feature type="binding site" evidence="8">
    <location>
        <position position="95"/>
    </location>
    <ligand>
        <name>GTP</name>
        <dbReference type="ChEBI" id="CHEBI:37565"/>
    </ligand>
</feature>
<evidence type="ECO:0000256" key="5">
    <source>
        <dbReference type="ARBA" id="ARBA00022842"/>
    </source>
</evidence>
<evidence type="ECO:0000256" key="1">
    <source>
        <dbReference type="ARBA" id="ARBA00022490"/>
    </source>
</evidence>
<keyword evidence="2 8" id="KW-0808">Transferase</keyword>
<evidence type="ECO:0000256" key="3">
    <source>
        <dbReference type="ARBA" id="ARBA00022723"/>
    </source>
</evidence>
<proteinExistence type="inferred from homology"/>
<feature type="binding site" evidence="8">
    <location>
        <position position="22"/>
    </location>
    <ligand>
        <name>GTP</name>
        <dbReference type="ChEBI" id="CHEBI:37565"/>
    </ligand>
</feature>
<keyword evidence="5 8" id="KW-0460">Magnesium</keyword>
<dbReference type="Proteomes" id="UP000095594">
    <property type="component" value="Unassembled WGS sequence"/>
</dbReference>
<name>A0A174B834_9CLOT</name>
<dbReference type="InterPro" id="IPR013482">
    <property type="entry name" value="Molybde_CF_guanTrfase"/>
</dbReference>
<dbReference type="GO" id="GO:0005525">
    <property type="term" value="F:GTP binding"/>
    <property type="evidence" value="ECO:0007669"/>
    <property type="project" value="UniProtKB-UniRule"/>
</dbReference>
<dbReference type="AlphaFoldDB" id="A0A174B834"/>
<comment type="domain">
    <text evidence="8">The N-terminal domain determines nucleotide recognition and specific binding, while the C-terminal domain determines the specific binding to the target protein.</text>
</comment>
<keyword evidence="6 8" id="KW-0342">GTP-binding</keyword>
<comment type="function">
    <text evidence="8">Transfers a GMP moiety from GTP to Mo-molybdopterin (Mo-MPT) cofactor (Moco or molybdenum cofactor) to form Mo-molybdopterin guanine dinucleotide (Mo-MGD) cofactor.</text>
</comment>
<dbReference type="OrthoDB" id="9788394at2"/>
<evidence type="ECO:0000313" key="10">
    <source>
        <dbReference type="EMBL" id="CUN96359.1"/>
    </source>
</evidence>
<comment type="cofactor">
    <cofactor evidence="8">
        <name>Mg(2+)</name>
        <dbReference type="ChEBI" id="CHEBI:18420"/>
    </cofactor>
</comment>
<dbReference type="EC" id="2.7.7.77" evidence="8"/>
<feature type="binding site" evidence="8">
    <location>
        <position position="95"/>
    </location>
    <ligand>
        <name>Mg(2+)</name>
        <dbReference type="ChEBI" id="CHEBI:18420"/>
    </ligand>
</feature>
<organism evidence="10 11">
    <name type="scientific">Clostridium disporicum</name>
    <dbReference type="NCBI Taxonomy" id="84024"/>
    <lineage>
        <taxon>Bacteria</taxon>
        <taxon>Bacillati</taxon>
        <taxon>Bacillota</taxon>
        <taxon>Clostridia</taxon>
        <taxon>Eubacteriales</taxon>
        <taxon>Clostridiaceae</taxon>
        <taxon>Clostridium</taxon>
    </lineage>
</organism>
<protein>
    <recommendedName>
        <fullName evidence="8">Probable molybdenum cofactor guanylyltransferase</fullName>
        <shortName evidence="8">MoCo guanylyltransferase</shortName>
        <ecNumber evidence="8">2.7.7.77</ecNumber>
    </recommendedName>
    <alternativeName>
        <fullName evidence="8">GTP:molybdopterin guanylyltransferase</fullName>
    </alternativeName>
    <alternativeName>
        <fullName evidence="8">Mo-MPT guanylyltransferase</fullName>
    </alternativeName>
    <alternativeName>
        <fullName evidence="8">Molybdopterin guanylyltransferase</fullName>
    </alternativeName>
    <alternativeName>
        <fullName evidence="8">Molybdopterin-guanine dinucleotide synthase</fullName>
        <shortName evidence="8">MGD synthase</shortName>
    </alternativeName>
</protein>
<dbReference type="PANTHER" id="PTHR19136">
    <property type="entry name" value="MOLYBDENUM COFACTOR GUANYLYLTRANSFERASE"/>
    <property type="match status" value="1"/>
</dbReference>
<dbReference type="GO" id="GO:0005737">
    <property type="term" value="C:cytoplasm"/>
    <property type="evidence" value="ECO:0007669"/>
    <property type="project" value="UniProtKB-SubCell"/>
</dbReference>
<dbReference type="GO" id="GO:0046872">
    <property type="term" value="F:metal ion binding"/>
    <property type="evidence" value="ECO:0007669"/>
    <property type="project" value="UniProtKB-KW"/>
</dbReference>
<dbReference type="GO" id="GO:0006777">
    <property type="term" value="P:Mo-molybdopterin cofactor biosynthetic process"/>
    <property type="evidence" value="ECO:0007669"/>
    <property type="project" value="UniProtKB-KW"/>
</dbReference>
<evidence type="ECO:0000256" key="2">
    <source>
        <dbReference type="ARBA" id="ARBA00022679"/>
    </source>
</evidence>
<feature type="domain" description="MobA-like NTP transferase" evidence="9">
    <location>
        <begin position="7"/>
        <end position="155"/>
    </location>
</feature>
<comment type="caution">
    <text evidence="8">Lacks conserved residue(s) required for the propagation of feature annotation.</text>
</comment>
<evidence type="ECO:0000256" key="4">
    <source>
        <dbReference type="ARBA" id="ARBA00022741"/>
    </source>
</evidence>
<dbReference type="GO" id="GO:0061603">
    <property type="term" value="F:molybdenum cofactor guanylyltransferase activity"/>
    <property type="evidence" value="ECO:0007669"/>
    <property type="project" value="UniProtKB-EC"/>
</dbReference>
<keyword evidence="4 8" id="KW-0547">Nucleotide-binding</keyword>
<dbReference type="EMBL" id="CYZX01000004">
    <property type="protein sequence ID" value="CUN96359.1"/>
    <property type="molecule type" value="Genomic_DNA"/>
</dbReference>
<accession>A0A174B834</accession>
<comment type="subcellular location">
    <subcellularLocation>
        <location evidence="8">Cytoplasm</location>
    </subcellularLocation>
</comment>
<dbReference type="RefSeq" id="WP_055264004.1">
    <property type="nucleotide sequence ID" value="NZ_CABIXQ010000004.1"/>
</dbReference>
<keyword evidence="1 8" id="KW-0963">Cytoplasm</keyword>
<evidence type="ECO:0000313" key="11">
    <source>
        <dbReference type="Proteomes" id="UP000095594"/>
    </source>
</evidence>